<comment type="caution">
    <text evidence="2">The sequence shown here is derived from an EMBL/GenBank/DDBJ whole genome shotgun (WGS) entry which is preliminary data.</text>
</comment>
<evidence type="ECO:0000256" key="1">
    <source>
        <dbReference type="SAM" id="SignalP"/>
    </source>
</evidence>
<sequence>MVLFDTTLVAVLCLFMKNIQARTQFGQSKNIKRQYESGNGYNRGYPGIRYIQENGGISSRHPEYNANYLENNPNYLDYNVGHITNEYSSKPTEPKNVIATNIYGNANYRPPAFVIPNFNAATEAPTVATCTDTEAPEVTSSCDTETSSDTLRCSTTTVSKTFVSIATKTFTDISKVKTVTTINTITATPKPKTVTLNQTTTDIQTDTATETDTKTTNYTLIYTKTETSAETKTDTTTENNTETSTETQTAIYTVTMNQAQTETSSFIETKISKKTFVVFTSGIRTRYDTYISGSILAYTDFTISGTFYRTSTSTTISTVLQTRSTELTHTATTTETIIYVTDTSISTEKIAETQTITESVTTTSLSVSIYTTKEHGPIKYGTVPEAIVYPEIQKNVYQIYPTKTVQNAYGYKNQ</sequence>
<evidence type="ECO:0000313" key="3">
    <source>
        <dbReference type="Proteomes" id="UP000245591"/>
    </source>
</evidence>
<organism evidence="2 3">
    <name type="scientific">Smittium angustum</name>
    <dbReference type="NCBI Taxonomy" id="133377"/>
    <lineage>
        <taxon>Eukaryota</taxon>
        <taxon>Fungi</taxon>
        <taxon>Fungi incertae sedis</taxon>
        <taxon>Zoopagomycota</taxon>
        <taxon>Kickxellomycotina</taxon>
        <taxon>Harpellomycetes</taxon>
        <taxon>Harpellales</taxon>
        <taxon>Legeriomycetaceae</taxon>
        <taxon>Smittium</taxon>
    </lineage>
</organism>
<keyword evidence="3" id="KW-1185">Reference proteome</keyword>
<evidence type="ECO:0000313" key="2">
    <source>
        <dbReference type="EMBL" id="PVZ96564.1"/>
    </source>
</evidence>
<dbReference type="EMBL" id="MBFU01001255">
    <property type="protein sequence ID" value="PVZ96564.1"/>
    <property type="molecule type" value="Genomic_DNA"/>
</dbReference>
<protein>
    <submittedName>
        <fullName evidence="2">Uncharacterized protein</fullName>
    </submittedName>
</protein>
<dbReference type="Proteomes" id="UP000245591">
    <property type="component" value="Unassembled WGS sequence"/>
</dbReference>
<gene>
    <name evidence="2" type="ORF">BB558_007517</name>
</gene>
<accession>A0A2U1IUS9</accession>
<reference evidence="2 3" key="1">
    <citation type="journal article" date="2018" name="MBio">
        <title>Comparative Genomics Reveals the Core Gene Toolbox for the Fungus-Insect Symbiosis.</title>
        <authorList>
            <person name="Wang Y."/>
            <person name="Stata M."/>
            <person name="Wang W."/>
            <person name="Stajich J.E."/>
            <person name="White M.M."/>
            <person name="Moncalvo J.M."/>
        </authorList>
    </citation>
    <scope>NUCLEOTIDE SEQUENCE [LARGE SCALE GENOMIC DNA]</scope>
    <source>
        <strain evidence="2 3">AUS-126-30</strain>
    </source>
</reference>
<feature type="chain" id="PRO_5015755630" evidence="1">
    <location>
        <begin position="22"/>
        <end position="414"/>
    </location>
</feature>
<feature type="signal peptide" evidence="1">
    <location>
        <begin position="1"/>
        <end position="21"/>
    </location>
</feature>
<proteinExistence type="predicted"/>
<keyword evidence="1" id="KW-0732">Signal</keyword>
<name>A0A2U1IUS9_SMIAN</name>
<dbReference type="AlphaFoldDB" id="A0A2U1IUS9"/>